<evidence type="ECO:0000313" key="4">
    <source>
        <dbReference type="Proteomes" id="UP001530377"/>
    </source>
</evidence>
<reference evidence="3 4" key="1">
    <citation type="submission" date="2024-10" db="EMBL/GenBank/DDBJ databases">
        <title>Updated reference genomes for cyclostephanoid diatoms.</title>
        <authorList>
            <person name="Roberts W.R."/>
            <person name="Alverson A.J."/>
        </authorList>
    </citation>
    <scope>NUCLEOTIDE SEQUENCE [LARGE SCALE GENOMIC DNA]</scope>
    <source>
        <strain evidence="3 4">AJA228-03</strain>
    </source>
</reference>
<feature type="compositionally biased region" description="Low complexity" evidence="1">
    <location>
        <begin position="507"/>
        <end position="524"/>
    </location>
</feature>
<keyword evidence="4" id="KW-1185">Reference proteome</keyword>
<dbReference type="AlphaFoldDB" id="A0ABD3RV81"/>
<proteinExistence type="predicted"/>
<protein>
    <recommendedName>
        <fullName evidence="2">Chitin-binding type-2 domain-containing protein</fullName>
    </recommendedName>
</protein>
<dbReference type="InterPro" id="IPR002557">
    <property type="entry name" value="Chitin-bd_dom"/>
</dbReference>
<organism evidence="3 4">
    <name type="scientific">Cyclostephanos tholiformis</name>
    <dbReference type="NCBI Taxonomy" id="382380"/>
    <lineage>
        <taxon>Eukaryota</taxon>
        <taxon>Sar</taxon>
        <taxon>Stramenopiles</taxon>
        <taxon>Ochrophyta</taxon>
        <taxon>Bacillariophyta</taxon>
        <taxon>Coscinodiscophyceae</taxon>
        <taxon>Thalassiosirophycidae</taxon>
        <taxon>Stephanodiscales</taxon>
        <taxon>Stephanodiscaceae</taxon>
        <taxon>Cyclostephanos</taxon>
    </lineage>
</organism>
<comment type="caution">
    <text evidence="3">The sequence shown here is derived from an EMBL/GenBank/DDBJ whole genome shotgun (WGS) entry which is preliminary data.</text>
</comment>
<evidence type="ECO:0000313" key="3">
    <source>
        <dbReference type="EMBL" id="KAL3816121.1"/>
    </source>
</evidence>
<dbReference type="Proteomes" id="UP001530377">
    <property type="component" value="Unassembled WGS sequence"/>
</dbReference>
<feature type="compositionally biased region" description="Polar residues" evidence="1">
    <location>
        <begin position="450"/>
        <end position="459"/>
    </location>
</feature>
<feature type="region of interest" description="Disordered" evidence="1">
    <location>
        <begin position="428"/>
        <end position="459"/>
    </location>
</feature>
<name>A0ABD3RV81_9STRA</name>
<dbReference type="PROSITE" id="PS50940">
    <property type="entry name" value="CHIT_BIND_II"/>
    <property type="match status" value="1"/>
</dbReference>
<feature type="domain" description="Chitin-binding type-2" evidence="2">
    <location>
        <begin position="55"/>
        <end position="136"/>
    </location>
</feature>
<feature type="region of interest" description="Disordered" evidence="1">
    <location>
        <begin position="504"/>
        <end position="524"/>
    </location>
</feature>
<evidence type="ECO:0000259" key="2">
    <source>
        <dbReference type="PROSITE" id="PS50940"/>
    </source>
</evidence>
<evidence type="ECO:0000256" key="1">
    <source>
        <dbReference type="SAM" id="MobiDB-lite"/>
    </source>
</evidence>
<sequence>MQTRINNNQRKERRHHVRGGGDARALRLPLLALLALRPIRINSQSIDRGGVNDPSHLCTSSDGSVKYTGYKATRDCRGYVYCSDGYLVGGGEAVTNAVTGITVQPGVIPCWPNQLYDEALGICTYWQDVDIGNCPEYDGSMIMPDLTDGNANEDQFFCGASASNARSVCEPCPGGSRLECSDVTHNCFAGITGCKNSIADPSNDASANSSTIEPSVVIHEDGFAAPSRLPSESEQAVEVQFQPTHTPIPSPEFMPNMTHAYTNNDLFFCGASASNAAIVCEPCPGGSSSECSDVTHNCFAGITGCSITSAIPSPMPSSPTELILVQSVEPTMQDGFEATSRSPSESGQEYGAISAEPSATIDEGEGMDGITMYQNPSGNTFFCGETFAKITIKCFTSKPCPSGVGSDYCADNEGCFSVPVCTAQYESAANASSPPTPTMSPKTSMPPINTPSSLMTSSPSVQPMIIQTSNNVVTSQYPAYSSFASPTPGTETVIDESITQSTVSPFQLQSTSSPSNSLTASSPSKAPNVNKFFCGITWDYHIKNCESSTPCPNGDECPPGELCFAASPCAYLSNQDDSSSTSPTSQAELVAVESFTKPTSSPSYSQIISLSSKAPTINTFFCGITWDYHTSNCASSTPCPRGDECPSGEKCFSNSPCATLISQEDVIAKSIAGNFCSTEYKLLLTTCETATSCPNGDECADDEFCYTDFVCHPLQLSDLLPDENESISTSDIHSPMYISGDTNATNQPDDGCELCGARNDGPLYNIRRNVVVDFDGDEISCSDLAIEVLLNFGPASDQCVEIQRTHFADCCFEKCNLCGDEWEDTVFFPGEEAICHELDSKIFLDEGVASDSERCKTSQTTYAETCCIQTPTKPCDICTLNGINFYMKSDVEISYEGEVKTCLQVYHFLYSRKEESSENCINAQRDLFTQCCEVNSTSTAGNIIGESDPPTTSSFASTQAISPEFKSWYAGLSMNSASLSTASVCSIFIPITVWCCALLF</sequence>
<dbReference type="EMBL" id="JALLPB020000164">
    <property type="protein sequence ID" value="KAL3816121.1"/>
    <property type="molecule type" value="Genomic_DNA"/>
</dbReference>
<feature type="region of interest" description="Disordered" evidence="1">
    <location>
        <begin position="1"/>
        <end position="20"/>
    </location>
</feature>
<gene>
    <name evidence="3" type="ORF">ACHAXA_011618</name>
</gene>
<accession>A0ABD3RV81</accession>